<dbReference type="Pfam" id="PF13855">
    <property type="entry name" value="LRR_8"/>
    <property type="match status" value="1"/>
</dbReference>
<dbReference type="InterPro" id="IPR051502">
    <property type="entry name" value="RLP_Defense_Trigger"/>
</dbReference>
<dbReference type="PANTHER" id="PTHR48062:SF21">
    <property type="entry name" value="RECEPTOR-LIKE PROTEIN 12"/>
    <property type="match status" value="1"/>
</dbReference>
<dbReference type="InterPro" id="IPR032675">
    <property type="entry name" value="LRR_dom_sf"/>
</dbReference>
<evidence type="ECO:0000256" key="3">
    <source>
        <dbReference type="ARBA" id="ARBA00022737"/>
    </source>
</evidence>
<dbReference type="EMBL" id="CAADRP010000113">
    <property type="protein sequence ID" value="VFU23099.1"/>
    <property type="molecule type" value="Genomic_DNA"/>
</dbReference>
<dbReference type="InterPro" id="IPR001611">
    <property type="entry name" value="Leu-rich_rpt"/>
</dbReference>
<evidence type="ECO:0000256" key="1">
    <source>
        <dbReference type="ARBA" id="ARBA00009592"/>
    </source>
</evidence>
<keyword evidence="2" id="KW-0433">Leucine-rich repeat</keyword>
<dbReference type="Pfam" id="PF00560">
    <property type="entry name" value="LRR_1"/>
    <property type="match status" value="2"/>
</dbReference>
<name>A0A6N2K488_SALVM</name>
<evidence type="ECO:0000313" key="4">
    <source>
        <dbReference type="EMBL" id="VFU23099.1"/>
    </source>
</evidence>
<protein>
    <submittedName>
        <fullName evidence="4">Uncharacterized protein</fullName>
    </submittedName>
</protein>
<sequence length="326" mass="37501">MLDVSNNHLSQIIPRWIGKISSIDYSDLSRNNFSGSLTPIYDTYDMFICLEINLSHTNLTGRVPKWIDRLSNLKFLLLSDNNLESEIPTQLYRLDRLTLIDLSHNHLSYNSLSCILYISIFLLFAYTTALEYSQQSFEGNNTRYFTGTDFSCNNFTRKIPIEIGNLSKIKEIESLDLSYNKLEGEIPSQLIRLYSLVVFNVAHNNLFGKTPIRIAQFATFKESSFKDNLFLCRQPFSKVCYTDMPPSPMPTSMNNEGNGGFMDMEVFYVSFGVAYIMVGNSALKFILETSLFHFIEVSITNCYYFMVDNLPILSKFIAMYLNDTRT</sequence>
<keyword evidence="3" id="KW-0677">Repeat</keyword>
<gene>
    <name evidence="4" type="ORF">SVIM_LOCUS30937</name>
</gene>
<comment type="similarity">
    <text evidence="1">Belongs to the RLP family.</text>
</comment>
<dbReference type="SUPFAM" id="SSF52058">
    <property type="entry name" value="L domain-like"/>
    <property type="match status" value="1"/>
</dbReference>
<dbReference type="AlphaFoldDB" id="A0A6N2K488"/>
<reference evidence="4" key="1">
    <citation type="submission" date="2019-03" db="EMBL/GenBank/DDBJ databases">
        <authorList>
            <person name="Mank J."/>
            <person name="Almeida P."/>
        </authorList>
    </citation>
    <scope>NUCLEOTIDE SEQUENCE</scope>
    <source>
        <strain evidence="4">78183</strain>
    </source>
</reference>
<evidence type="ECO:0000256" key="2">
    <source>
        <dbReference type="ARBA" id="ARBA00022614"/>
    </source>
</evidence>
<accession>A0A6N2K488</accession>
<dbReference type="PANTHER" id="PTHR48062">
    <property type="entry name" value="RECEPTOR-LIKE PROTEIN 14"/>
    <property type="match status" value="1"/>
</dbReference>
<organism evidence="4">
    <name type="scientific">Salix viminalis</name>
    <name type="common">Common osier</name>
    <name type="synonym">Basket willow</name>
    <dbReference type="NCBI Taxonomy" id="40686"/>
    <lineage>
        <taxon>Eukaryota</taxon>
        <taxon>Viridiplantae</taxon>
        <taxon>Streptophyta</taxon>
        <taxon>Embryophyta</taxon>
        <taxon>Tracheophyta</taxon>
        <taxon>Spermatophyta</taxon>
        <taxon>Magnoliopsida</taxon>
        <taxon>eudicotyledons</taxon>
        <taxon>Gunneridae</taxon>
        <taxon>Pentapetalae</taxon>
        <taxon>rosids</taxon>
        <taxon>fabids</taxon>
        <taxon>Malpighiales</taxon>
        <taxon>Salicaceae</taxon>
        <taxon>Saliceae</taxon>
        <taxon>Salix</taxon>
    </lineage>
</organism>
<dbReference type="Gene3D" id="3.80.10.10">
    <property type="entry name" value="Ribonuclease Inhibitor"/>
    <property type="match status" value="1"/>
</dbReference>
<proteinExistence type="inferred from homology"/>